<protein>
    <submittedName>
        <fullName evidence="1">Uncharacterized protein</fullName>
    </submittedName>
</protein>
<reference evidence="1" key="1">
    <citation type="journal article" date="2020" name="Nature">
        <title>Giant virus diversity and host interactions through global metagenomics.</title>
        <authorList>
            <person name="Schulz F."/>
            <person name="Roux S."/>
            <person name="Paez-Espino D."/>
            <person name="Jungbluth S."/>
            <person name="Walsh D.A."/>
            <person name="Denef V.J."/>
            <person name="McMahon K.D."/>
            <person name="Konstantinidis K.T."/>
            <person name="Eloe-Fadrosh E.A."/>
            <person name="Kyrpides N.C."/>
            <person name="Woyke T."/>
        </authorList>
    </citation>
    <scope>NUCLEOTIDE SEQUENCE</scope>
    <source>
        <strain evidence="1">GVMAG-S-3300012919-55</strain>
    </source>
</reference>
<name>A0A6C0KLJ3_9ZZZZ</name>
<dbReference type="AlphaFoldDB" id="A0A6C0KLJ3"/>
<accession>A0A6C0KLJ3</accession>
<proteinExistence type="predicted"/>
<sequence length="131" mass="15653">MEVQNEELLILSDITNDKQYNTMTNEIDSFYSKLKNFYLKIETIHVRNIHLKYLYKFGTYLNSLKYKNPQYLQGTIIHVYDDLNFNLLSTLFTFISSPIAKVSVFYFDGGYTQPTADRNRTIKKLKYYFPR</sequence>
<evidence type="ECO:0000313" key="1">
    <source>
        <dbReference type="EMBL" id="QHU17530.1"/>
    </source>
</evidence>
<dbReference type="EMBL" id="MN740916">
    <property type="protein sequence ID" value="QHU17530.1"/>
    <property type="molecule type" value="Genomic_DNA"/>
</dbReference>
<organism evidence="1">
    <name type="scientific">viral metagenome</name>
    <dbReference type="NCBI Taxonomy" id="1070528"/>
    <lineage>
        <taxon>unclassified sequences</taxon>
        <taxon>metagenomes</taxon>
        <taxon>organismal metagenomes</taxon>
    </lineage>
</organism>